<dbReference type="EMBL" id="CP102173">
    <property type="protein sequence ID" value="UUP14459.1"/>
    <property type="molecule type" value="Genomic_DNA"/>
</dbReference>
<name>A0ABY5MC12_9ACTN</name>
<evidence type="ECO:0000256" key="2">
    <source>
        <dbReference type="ARBA" id="ARBA00023002"/>
    </source>
</evidence>
<dbReference type="InterPro" id="IPR050741">
    <property type="entry name" value="Acyl-CoA_dehydrogenase"/>
</dbReference>
<keyword evidence="1" id="KW-0285">Flavoprotein</keyword>
<dbReference type="InterPro" id="IPR036250">
    <property type="entry name" value="AcylCo_DH-like_C"/>
</dbReference>
<dbReference type="Gene3D" id="1.20.140.10">
    <property type="entry name" value="Butyryl-CoA Dehydrogenase, subunit A, domain 3"/>
    <property type="match status" value="1"/>
</dbReference>
<dbReference type="Proteomes" id="UP001316184">
    <property type="component" value="Chromosome"/>
</dbReference>
<keyword evidence="5" id="KW-1185">Reference proteome</keyword>
<accession>A0ABY5MC12</accession>
<protein>
    <submittedName>
        <fullName evidence="4">Acyl-CoA dehydrogenase family protein</fullName>
    </submittedName>
</protein>
<sequence>MSSALRRAGGTDLVKRAVTEPTVRTVEIPALLERAGLGDINPYSGDINEIAAAAYACRAAGAVALPFPIVGQLAGAQSALGLVLVSRTQPVVDHVDLMTGWQAVDRFGSRTDVVGAVESARTISAPFAGIAKTTTWSEGEISPVLVYLVLECWSVLGSLESALALSVQHAKDRVQFGSPLSRYQAIQFQIADAYVELGGLEVIVEQAVASYASHGAQSLTDIVAARVAMLEAAEKCLRVAHQIHGAVGFTDEHDLAWLSRHGHIARRSPLGVSGTLAWAAESIERHGFDGLFPVMGAGRE</sequence>
<keyword evidence="2" id="KW-0560">Oxidoreductase</keyword>
<evidence type="ECO:0000259" key="3">
    <source>
        <dbReference type="Pfam" id="PF00441"/>
    </source>
</evidence>
<organism evidence="4 5">
    <name type="scientific">Aeromicrobium wangtongii</name>
    <dbReference type="NCBI Taxonomy" id="2969247"/>
    <lineage>
        <taxon>Bacteria</taxon>
        <taxon>Bacillati</taxon>
        <taxon>Actinomycetota</taxon>
        <taxon>Actinomycetes</taxon>
        <taxon>Propionibacteriales</taxon>
        <taxon>Nocardioidaceae</taxon>
        <taxon>Aeromicrobium</taxon>
    </lineage>
</organism>
<dbReference type="InterPro" id="IPR009075">
    <property type="entry name" value="AcylCo_DH/oxidase_C"/>
</dbReference>
<evidence type="ECO:0000313" key="5">
    <source>
        <dbReference type="Proteomes" id="UP001316184"/>
    </source>
</evidence>
<dbReference type="RefSeq" id="WP_232398284.1">
    <property type="nucleotide sequence ID" value="NZ_CP102173.1"/>
</dbReference>
<proteinExistence type="predicted"/>
<dbReference type="SUPFAM" id="SSF47203">
    <property type="entry name" value="Acyl-CoA dehydrogenase C-terminal domain-like"/>
    <property type="match status" value="1"/>
</dbReference>
<feature type="domain" description="Acyl-CoA dehydrogenase/oxidase C-terminal" evidence="3">
    <location>
        <begin position="152"/>
        <end position="261"/>
    </location>
</feature>
<dbReference type="Pfam" id="PF00441">
    <property type="entry name" value="Acyl-CoA_dh_1"/>
    <property type="match status" value="1"/>
</dbReference>
<evidence type="ECO:0000256" key="1">
    <source>
        <dbReference type="ARBA" id="ARBA00022630"/>
    </source>
</evidence>
<dbReference type="PANTHER" id="PTHR48083">
    <property type="entry name" value="MEDIUM-CHAIN SPECIFIC ACYL-COA DEHYDROGENASE, MITOCHONDRIAL-RELATED"/>
    <property type="match status" value="1"/>
</dbReference>
<evidence type="ECO:0000313" key="4">
    <source>
        <dbReference type="EMBL" id="UUP14459.1"/>
    </source>
</evidence>
<reference evidence="4 5" key="1">
    <citation type="submission" date="2022-08" db="EMBL/GenBank/DDBJ databases">
        <title>novel species in genus Aeromicrobium.</title>
        <authorList>
            <person name="Ye L."/>
        </authorList>
    </citation>
    <scope>NUCLEOTIDE SEQUENCE [LARGE SCALE GENOMIC DNA]</scope>
    <source>
        <strain evidence="5">zg-Y1379</strain>
    </source>
</reference>
<gene>
    <name evidence="4" type="ORF">NQV15_03860</name>
</gene>